<name>A0ABP6R6T0_9MICC</name>
<evidence type="ECO:0000313" key="2">
    <source>
        <dbReference type="Proteomes" id="UP001501736"/>
    </source>
</evidence>
<dbReference type="Proteomes" id="UP001501736">
    <property type="component" value="Unassembled WGS sequence"/>
</dbReference>
<organism evidence="1 2">
    <name type="scientific">Nesterenkonia halobia</name>
    <dbReference type="NCBI Taxonomy" id="37922"/>
    <lineage>
        <taxon>Bacteria</taxon>
        <taxon>Bacillati</taxon>
        <taxon>Actinomycetota</taxon>
        <taxon>Actinomycetes</taxon>
        <taxon>Micrococcales</taxon>
        <taxon>Micrococcaceae</taxon>
        <taxon>Nesterenkonia</taxon>
    </lineage>
</organism>
<accession>A0ABP6R6T0</accession>
<evidence type="ECO:0000313" key="1">
    <source>
        <dbReference type="EMBL" id="GAA3279069.1"/>
    </source>
</evidence>
<sequence>MVCWIGSARAPVTGSGSTPEWICWVSKLQVGAVFSVLLIELSVQCGRGDRDRNGGAARAAGERTCHAALSKDMRWAALCRVMARACPAGIPTKPGRHPGHPTANWRVAGQQTGVSRWHS</sequence>
<comment type="caution">
    <text evidence="1">The sequence shown here is derived from an EMBL/GenBank/DDBJ whole genome shotgun (WGS) entry which is preliminary data.</text>
</comment>
<proteinExistence type="predicted"/>
<gene>
    <name evidence="1" type="ORF">GCM10020260_01820</name>
</gene>
<protein>
    <submittedName>
        <fullName evidence="1">Uncharacterized protein</fullName>
    </submittedName>
</protein>
<keyword evidence="2" id="KW-1185">Reference proteome</keyword>
<dbReference type="EMBL" id="BAAAYG010000002">
    <property type="protein sequence ID" value="GAA3279069.1"/>
    <property type="molecule type" value="Genomic_DNA"/>
</dbReference>
<reference evidence="2" key="1">
    <citation type="journal article" date="2019" name="Int. J. Syst. Evol. Microbiol.">
        <title>The Global Catalogue of Microorganisms (GCM) 10K type strain sequencing project: providing services to taxonomists for standard genome sequencing and annotation.</title>
        <authorList>
            <consortium name="The Broad Institute Genomics Platform"/>
            <consortium name="The Broad Institute Genome Sequencing Center for Infectious Disease"/>
            <person name="Wu L."/>
            <person name="Ma J."/>
        </authorList>
    </citation>
    <scope>NUCLEOTIDE SEQUENCE [LARGE SCALE GENOMIC DNA]</scope>
    <source>
        <strain evidence="2">JCM 11483</strain>
    </source>
</reference>